<dbReference type="InterPro" id="IPR002563">
    <property type="entry name" value="Flavin_Rdtase-like_dom"/>
</dbReference>
<dbReference type="SMART" id="SM00903">
    <property type="entry name" value="Flavin_Reduct"/>
    <property type="match status" value="1"/>
</dbReference>
<sequence length="231" mass="24998">MNAAQDRPRQAAHRGAQHGGYPVSPTTPNTHFYEPRLGHGLPHDPFNAIVGPRPIGWISSCAPDGTANLAPYSFFNAFNYTPPIIGFASIEAKDTLRNVRASGEFVWNLATRPLAEAMNASSASVPPEVDEFALAGLDRLPSRLVRPPRVARSPVHFECRVSQIVQLQSAQGVAVDTWLVLGEVVAVHIDRALLPGGVYDTAAAQPILRGGGAADYFSIGKEQLFRMKRPR</sequence>
<dbReference type="Proteomes" id="UP000266302">
    <property type="component" value="Unassembled WGS sequence"/>
</dbReference>
<evidence type="ECO:0000313" key="3">
    <source>
        <dbReference type="EMBL" id="RID97613.1"/>
    </source>
</evidence>
<dbReference type="EMBL" id="QXJC01000005">
    <property type="protein sequence ID" value="RID97613.1"/>
    <property type="molecule type" value="Genomic_DNA"/>
</dbReference>
<feature type="domain" description="Flavin reductase like" evidence="2">
    <location>
        <begin position="50"/>
        <end position="201"/>
    </location>
</feature>
<accession>A0A398CFG0</accession>
<comment type="caution">
    <text evidence="3">The sequence shown here is derived from an EMBL/GenBank/DDBJ whole genome shotgun (WGS) entry which is preliminary data.</text>
</comment>
<feature type="region of interest" description="Disordered" evidence="1">
    <location>
        <begin position="1"/>
        <end position="37"/>
    </location>
</feature>
<keyword evidence="4" id="KW-1185">Reference proteome</keyword>
<evidence type="ECO:0000313" key="4">
    <source>
        <dbReference type="Proteomes" id="UP000266302"/>
    </source>
</evidence>
<name>A0A398CFG0_9BURK</name>
<dbReference type="PANTHER" id="PTHR43812">
    <property type="entry name" value="BLR2425 PROTEIN"/>
    <property type="match status" value="1"/>
</dbReference>
<reference evidence="3 4" key="1">
    <citation type="submission" date="2018-09" db="EMBL/GenBank/DDBJ databases">
        <title>Draft genome of Simplicispira sp. NY-02.</title>
        <authorList>
            <person name="Im W.T."/>
        </authorList>
    </citation>
    <scope>NUCLEOTIDE SEQUENCE [LARGE SCALE GENOMIC DNA]</scope>
    <source>
        <strain evidence="3 4">NY-02</strain>
    </source>
</reference>
<dbReference type="PANTHER" id="PTHR43812:SF2">
    <property type="entry name" value="FLAVIN REDUCTASE LIKE DOMAIN-CONTAINING PROTEIN"/>
    <property type="match status" value="1"/>
</dbReference>
<dbReference type="Gene3D" id="2.30.110.10">
    <property type="entry name" value="Electron Transport, Fmn-binding Protein, Chain A"/>
    <property type="match status" value="1"/>
</dbReference>
<gene>
    <name evidence="3" type="ORF">D3F03_12270</name>
</gene>
<dbReference type="GO" id="GO:0016646">
    <property type="term" value="F:oxidoreductase activity, acting on the CH-NH group of donors, NAD or NADP as acceptor"/>
    <property type="evidence" value="ECO:0007669"/>
    <property type="project" value="UniProtKB-ARBA"/>
</dbReference>
<protein>
    <submittedName>
        <fullName evidence="3">Flavin reductase family protein</fullName>
    </submittedName>
</protein>
<dbReference type="GO" id="GO:0010181">
    <property type="term" value="F:FMN binding"/>
    <property type="evidence" value="ECO:0007669"/>
    <property type="project" value="InterPro"/>
</dbReference>
<dbReference type="Pfam" id="PF01613">
    <property type="entry name" value="Flavin_Reduct"/>
    <property type="match status" value="1"/>
</dbReference>
<evidence type="ECO:0000256" key="1">
    <source>
        <dbReference type="SAM" id="MobiDB-lite"/>
    </source>
</evidence>
<dbReference type="InterPro" id="IPR012349">
    <property type="entry name" value="Split_barrel_FMN-bd"/>
</dbReference>
<proteinExistence type="predicted"/>
<dbReference type="OrthoDB" id="9794638at2"/>
<evidence type="ECO:0000259" key="2">
    <source>
        <dbReference type="SMART" id="SM00903"/>
    </source>
</evidence>
<organism evidence="3 4">
    <name type="scientific">Simplicispira hankyongi</name>
    <dbReference type="NCBI Taxonomy" id="2315688"/>
    <lineage>
        <taxon>Bacteria</taxon>
        <taxon>Pseudomonadati</taxon>
        <taxon>Pseudomonadota</taxon>
        <taxon>Betaproteobacteria</taxon>
        <taxon>Burkholderiales</taxon>
        <taxon>Comamonadaceae</taxon>
        <taxon>Simplicispira</taxon>
    </lineage>
</organism>
<dbReference type="AlphaFoldDB" id="A0A398CFG0"/>
<dbReference type="SUPFAM" id="SSF50475">
    <property type="entry name" value="FMN-binding split barrel"/>
    <property type="match status" value="1"/>
</dbReference>